<organism evidence="2 3">
    <name type="scientific">Fistulina hepatica ATCC 64428</name>
    <dbReference type="NCBI Taxonomy" id="1128425"/>
    <lineage>
        <taxon>Eukaryota</taxon>
        <taxon>Fungi</taxon>
        <taxon>Dikarya</taxon>
        <taxon>Basidiomycota</taxon>
        <taxon>Agaricomycotina</taxon>
        <taxon>Agaricomycetes</taxon>
        <taxon>Agaricomycetidae</taxon>
        <taxon>Agaricales</taxon>
        <taxon>Fistulinaceae</taxon>
        <taxon>Fistulina</taxon>
    </lineage>
</organism>
<evidence type="ECO:0000313" key="2">
    <source>
        <dbReference type="EMBL" id="KIY50006.1"/>
    </source>
</evidence>
<dbReference type="EMBL" id="KN881694">
    <property type="protein sequence ID" value="KIY50006.1"/>
    <property type="molecule type" value="Genomic_DNA"/>
</dbReference>
<reference evidence="2 3" key="1">
    <citation type="journal article" date="2015" name="Fungal Genet. Biol.">
        <title>Evolution of novel wood decay mechanisms in Agaricales revealed by the genome sequences of Fistulina hepatica and Cylindrobasidium torrendii.</title>
        <authorList>
            <person name="Floudas D."/>
            <person name="Held B.W."/>
            <person name="Riley R."/>
            <person name="Nagy L.G."/>
            <person name="Koehler G."/>
            <person name="Ransdell A.S."/>
            <person name="Younus H."/>
            <person name="Chow J."/>
            <person name="Chiniquy J."/>
            <person name="Lipzen A."/>
            <person name="Tritt A."/>
            <person name="Sun H."/>
            <person name="Haridas S."/>
            <person name="LaButti K."/>
            <person name="Ohm R.A."/>
            <person name="Kues U."/>
            <person name="Blanchette R.A."/>
            <person name="Grigoriev I.V."/>
            <person name="Minto R.E."/>
            <person name="Hibbett D.S."/>
        </authorList>
    </citation>
    <scope>NUCLEOTIDE SEQUENCE [LARGE SCALE GENOMIC DNA]</scope>
    <source>
        <strain evidence="2 3">ATCC 64428</strain>
    </source>
</reference>
<evidence type="ECO:0000313" key="3">
    <source>
        <dbReference type="Proteomes" id="UP000054144"/>
    </source>
</evidence>
<keyword evidence="3" id="KW-1185">Reference proteome</keyword>
<protein>
    <submittedName>
        <fullName evidence="2">Uncharacterized protein</fullName>
    </submittedName>
</protein>
<evidence type="ECO:0000256" key="1">
    <source>
        <dbReference type="SAM" id="MobiDB-lite"/>
    </source>
</evidence>
<feature type="compositionally biased region" description="Basic and acidic residues" evidence="1">
    <location>
        <begin position="306"/>
        <end position="319"/>
    </location>
</feature>
<feature type="region of interest" description="Disordered" evidence="1">
    <location>
        <begin position="306"/>
        <end position="326"/>
    </location>
</feature>
<proteinExistence type="predicted"/>
<accession>A0A0D7AF90</accession>
<dbReference type="OrthoDB" id="2942377at2759"/>
<gene>
    <name evidence="2" type="ORF">FISHEDRAFT_57738</name>
</gene>
<dbReference type="Proteomes" id="UP000054144">
    <property type="component" value="Unassembled WGS sequence"/>
</dbReference>
<name>A0A0D7AF90_9AGAR</name>
<sequence>MTLSTLSPVHVSSEVSSDQSAAATAERILQSPTVLPRVDRHTQMVRMVNLHDHFPAEIVVAILQGGTHTRLSFLVLDFEVKIASHIDCFSFNSCWLRLKEVHYRLRQVCAEATLHRMLLTKIYESVDNNPSSAPDGERITPLWGYAHDYSIAKMVWDLELESVYLSSLVHIQAMDAFAYPDLDLSDFNATLVYICDMCVLLQTAIEGLDPEEDAPAVELLKEALNHFFMEDVRTLPDQAGERAQALTRSLCEDVHRELAEHRGHSPSETAPVIMGRVQEGLSDLLDLIKDTYNDDSRILHLRQITDRLSSKDRPSKSEREDYESIE</sequence>
<dbReference type="AlphaFoldDB" id="A0A0D7AF90"/>